<reference evidence="2 3" key="1">
    <citation type="submission" date="2019-07" db="EMBL/GenBank/DDBJ databases">
        <title>Aquicoccus porphyridii gen. nov., sp. nov., isolated from a small marine red alga, Porphyridium marinum.</title>
        <authorList>
            <person name="Liu L."/>
        </authorList>
    </citation>
    <scope>NUCLEOTIDE SEQUENCE [LARGE SCALE GENOMIC DNA]</scope>
    <source>
        <strain evidence="2 3">L1 8-17</strain>
    </source>
</reference>
<accession>A0A5A9ZCD5</accession>
<evidence type="ECO:0000256" key="1">
    <source>
        <dbReference type="SAM" id="MobiDB-lite"/>
    </source>
</evidence>
<name>A0A5A9ZCD5_9RHOB</name>
<feature type="compositionally biased region" description="Polar residues" evidence="1">
    <location>
        <begin position="34"/>
        <end position="44"/>
    </location>
</feature>
<sequence>MDDDTGDGDGGGGTGGDTDGDSGGPIASDGSLPPGTTNPTPDSSIFRSEARVTASNDSNYGNGFANSIAYDGDTDTFFVDGLAFDGSQPDGVAYSRATPGNLRSHALYEAPATHPDDVAGTPIAEFTHRAVYGVSPSGQTEFAVVRTGNYTNYGFGGFIYQRNEDPDNPTADDVVLPTEGQATYSGDYAGLRDFQGRGGLELVRARAEIDIDIGAFEGNCTGTNCEHAIRGYIFDREILDLSGADVSSDYIAALNDDLPAGTAPATAMPTITFRIGPGAMDANGEATAGAFTVDPEGNELDTGNYYLLLSGDHTTMNGEIVGMVVIEGDDPRFDNVTVRETGGFIATR</sequence>
<evidence type="ECO:0000313" key="2">
    <source>
        <dbReference type="EMBL" id="KAA0914776.1"/>
    </source>
</evidence>
<feature type="compositionally biased region" description="Gly residues" evidence="1">
    <location>
        <begin position="8"/>
        <end position="23"/>
    </location>
</feature>
<feature type="region of interest" description="Disordered" evidence="1">
    <location>
        <begin position="1"/>
        <end position="44"/>
    </location>
</feature>
<evidence type="ECO:0008006" key="4">
    <source>
        <dbReference type="Google" id="ProtNLM"/>
    </source>
</evidence>
<dbReference type="EMBL" id="VINQ01000008">
    <property type="protein sequence ID" value="KAA0914776.1"/>
    <property type="molecule type" value="Genomic_DNA"/>
</dbReference>
<dbReference type="AlphaFoldDB" id="A0A5A9ZCD5"/>
<comment type="caution">
    <text evidence="2">The sequence shown here is derived from an EMBL/GenBank/DDBJ whole genome shotgun (WGS) entry which is preliminary data.</text>
</comment>
<protein>
    <recommendedName>
        <fullName evidence="4">Transferrin-binding protein-like solute binding protein</fullName>
    </recommendedName>
</protein>
<dbReference type="RefSeq" id="WP_146611045.1">
    <property type="nucleotide sequence ID" value="NZ_VINQ01000008.1"/>
</dbReference>
<proteinExistence type="predicted"/>
<keyword evidence="3" id="KW-1185">Reference proteome</keyword>
<dbReference type="Proteomes" id="UP000325291">
    <property type="component" value="Unassembled WGS sequence"/>
</dbReference>
<evidence type="ECO:0000313" key="3">
    <source>
        <dbReference type="Proteomes" id="UP000325291"/>
    </source>
</evidence>
<gene>
    <name evidence="2" type="ORF">FLO80_12320</name>
</gene>
<organism evidence="2 3">
    <name type="scientific">Aquicoccus porphyridii</name>
    <dbReference type="NCBI Taxonomy" id="1852029"/>
    <lineage>
        <taxon>Bacteria</taxon>
        <taxon>Pseudomonadati</taxon>
        <taxon>Pseudomonadota</taxon>
        <taxon>Alphaproteobacteria</taxon>
        <taxon>Rhodobacterales</taxon>
        <taxon>Paracoccaceae</taxon>
        <taxon>Aquicoccus</taxon>
    </lineage>
</organism>